<dbReference type="InterPro" id="IPR009060">
    <property type="entry name" value="UBA-like_sf"/>
</dbReference>
<keyword evidence="1" id="KW-0677">Repeat</keyword>
<dbReference type="PROSITE" id="PS50005">
    <property type="entry name" value="TPR"/>
    <property type="match status" value="1"/>
</dbReference>
<evidence type="ECO:0000256" key="4">
    <source>
        <dbReference type="PROSITE-ProRule" id="PRU00176"/>
    </source>
</evidence>
<dbReference type="InterPro" id="IPR013105">
    <property type="entry name" value="TPR_2"/>
</dbReference>
<dbReference type="SMART" id="SM00360">
    <property type="entry name" value="RRM"/>
    <property type="match status" value="1"/>
</dbReference>
<feature type="compositionally biased region" description="Basic and acidic residues" evidence="6">
    <location>
        <begin position="63"/>
        <end position="72"/>
    </location>
</feature>
<dbReference type="PANTHER" id="PTHR47678">
    <property type="entry name" value="TETRATRICOPEPTIDE REPEAT PROTEIN 31"/>
    <property type="match status" value="1"/>
</dbReference>
<dbReference type="Gene3D" id="3.30.70.330">
    <property type="match status" value="1"/>
</dbReference>
<evidence type="ECO:0000256" key="6">
    <source>
        <dbReference type="SAM" id="MobiDB-lite"/>
    </source>
</evidence>
<keyword evidence="2 5" id="KW-0802">TPR repeat</keyword>
<dbReference type="Pfam" id="PF07719">
    <property type="entry name" value="TPR_2"/>
    <property type="match status" value="1"/>
</dbReference>
<dbReference type="PANTHER" id="PTHR47678:SF4">
    <property type="entry name" value="SHOCK PROTEIN 70 (HSP70)-INTERACTING PROTEIN, PUTATIVE-RELATED"/>
    <property type="match status" value="1"/>
</dbReference>
<sequence>MSKSRIKTMIIVFFDIRGIVHWGGGREEAKYVWILVGPPKDPGRAIQGSWQSHPRILVGPSKDPGRGHPRILEEEEEEDEDEEEEEIDEMKTESYRLNELGKNLALEERFQEAITYFTEAIELNPSQPSNSLEYVKSEECFLKVLELEPNCPDARQELYTIKMLQLMDMGITAEQARAALAVNSTVEQATEWIYEGNCPNFPSVDEERMRQFPEVVVPERKPQPAAPSSRTNSTPNTTPSSTYNHIDIKMDPRNPEKSSTLWVGNIGADLQEKALRNLFAKYGTVISHKVVKDPAKNRNYAFINFSNPESASNAMKALQGKFFGGDNLRLRFPDNTKASKNNSDTKPLAEEPVTLQVGCMMLKAFRMRGLMELQDQ</sequence>
<evidence type="ECO:0000256" key="1">
    <source>
        <dbReference type="ARBA" id="ARBA00022737"/>
    </source>
</evidence>
<evidence type="ECO:0000256" key="2">
    <source>
        <dbReference type="ARBA" id="ARBA00022803"/>
    </source>
</evidence>
<evidence type="ECO:0000259" key="7">
    <source>
        <dbReference type="PROSITE" id="PS50102"/>
    </source>
</evidence>
<dbReference type="SUPFAM" id="SSF46934">
    <property type="entry name" value="UBA-like"/>
    <property type="match status" value="1"/>
</dbReference>
<feature type="region of interest" description="Disordered" evidence="6">
    <location>
        <begin position="54"/>
        <end position="90"/>
    </location>
</feature>
<feature type="domain" description="RRM" evidence="7">
    <location>
        <begin position="259"/>
        <end position="335"/>
    </location>
</feature>
<keyword evidence="3 4" id="KW-0694">RNA-binding</keyword>
<accession>A0ABY6LFY4</accession>
<feature type="compositionally biased region" description="Acidic residues" evidence="6">
    <location>
        <begin position="73"/>
        <end position="88"/>
    </location>
</feature>
<dbReference type="CDD" id="cd00590">
    <property type="entry name" value="RRM_SF"/>
    <property type="match status" value="1"/>
</dbReference>
<reference evidence="8 9" key="1">
    <citation type="submission" date="2022-01" db="EMBL/GenBank/DDBJ databases">
        <title>A chromosomal length assembly of Cordylochernes scorpioides.</title>
        <authorList>
            <person name="Zeh D."/>
            <person name="Zeh J."/>
        </authorList>
    </citation>
    <scope>NUCLEOTIDE SEQUENCE [LARGE SCALE GENOMIC DNA]</scope>
    <source>
        <strain evidence="8">IN4F17</strain>
        <tissue evidence="8">Whole Body</tissue>
    </source>
</reference>
<dbReference type="Pfam" id="PF00076">
    <property type="entry name" value="RRM_1"/>
    <property type="match status" value="1"/>
</dbReference>
<dbReference type="Gene3D" id="1.10.8.10">
    <property type="entry name" value="DNA helicase RuvA subunit, C-terminal domain"/>
    <property type="match status" value="1"/>
</dbReference>
<dbReference type="PROSITE" id="PS50102">
    <property type="entry name" value="RRM"/>
    <property type="match status" value="1"/>
</dbReference>
<dbReference type="Gene3D" id="1.25.40.10">
    <property type="entry name" value="Tetratricopeptide repeat domain"/>
    <property type="match status" value="1"/>
</dbReference>
<gene>
    <name evidence="8" type="ORF">LAZ67_18001660</name>
</gene>
<dbReference type="InterPro" id="IPR012677">
    <property type="entry name" value="Nucleotide-bd_a/b_plait_sf"/>
</dbReference>
<dbReference type="InterPro" id="IPR019734">
    <property type="entry name" value="TPR_rpt"/>
</dbReference>
<protein>
    <recommendedName>
        <fullName evidence="7">RRM domain-containing protein</fullName>
    </recommendedName>
</protein>
<dbReference type="EMBL" id="CP092880">
    <property type="protein sequence ID" value="UYV80095.1"/>
    <property type="molecule type" value="Genomic_DNA"/>
</dbReference>
<dbReference type="SUPFAM" id="SSF54928">
    <property type="entry name" value="RNA-binding domain, RBD"/>
    <property type="match status" value="1"/>
</dbReference>
<evidence type="ECO:0000256" key="5">
    <source>
        <dbReference type="PROSITE-ProRule" id="PRU00339"/>
    </source>
</evidence>
<proteinExistence type="predicted"/>
<dbReference type="InterPro" id="IPR035979">
    <property type="entry name" value="RBD_domain_sf"/>
</dbReference>
<dbReference type="SUPFAM" id="SSF48452">
    <property type="entry name" value="TPR-like"/>
    <property type="match status" value="1"/>
</dbReference>
<evidence type="ECO:0000313" key="8">
    <source>
        <dbReference type="EMBL" id="UYV80095.1"/>
    </source>
</evidence>
<feature type="region of interest" description="Disordered" evidence="6">
    <location>
        <begin position="216"/>
        <end position="251"/>
    </location>
</feature>
<dbReference type="InterPro" id="IPR011990">
    <property type="entry name" value="TPR-like_helical_dom_sf"/>
</dbReference>
<name>A0ABY6LFY4_9ARAC</name>
<evidence type="ECO:0000256" key="3">
    <source>
        <dbReference type="ARBA" id="ARBA00022884"/>
    </source>
</evidence>
<keyword evidence="9" id="KW-1185">Reference proteome</keyword>
<evidence type="ECO:0000313" key="9">
    <source>
        <dbReference type="Proteomes" id="UP001235939"/>
    </source>
</evidence>
<feature type="repeat" description="TPR" evidence="5">
    <location>
        <begin position="94"/>
        <end position="127"/>
    </location>
</feature>
<feature type="compositionally biased region" description="Low complexity" evidence="6">
    <location>
        <begin position="227"/>
        <end position="244"/>
    </location>
</feature>
<dbReference type="Proteomes" id="UP001235939">
    <property type="component" value="Chromosome 18"/>
</dbReference>
<organism evidence="8 9">
    <name type="scientific">Cordylochernes scorpioides</name>
    <dbReference type="NCBI Taxonomy" id="51811"/>
    <lineage>
        <taxon>Eukaryota</taxon>
        <taxon>Metazoa</taxon>
        <taxon>Ecdysozoa</taxon>
        <taxon>Arthropoda</taxon>
        <taxon>Chelicerata</taxon>
        <taxon>Arachnida</taxon>
        <taxon>Pseudoscorpiones</taxon>
        <taxon>Cheliferoidea</taxon>
        <taxon>Chernetidae</taxon>
        <taxon>Cordylochernes</taxon>
    </lineage>
</organism>
<dbReference type="InterPro" id="IPR000504">
    <property type="entry name" value="RRM_dom"/>
</dbReference>